<evidence type="ECO:0000313" key="3">
    <source>
        <dbReference type="Proteomes" id="UP000318102"/>
    </source>
</evidence>
<dbReference type="InterPro" id="IPR050270">
    <property type="entry name" value="DegV_domain_contain"/>
</dbReference>
<reference evidence="2 3" key="1">
    <citation type="submission" date="2019-07" db="EMBL/GenBank/DDBJ databases">
        <authorList>
            <person name="Kim J."/>
        </authorList>
    </citation>
    <scope>NUCLEOTIDE SEQUENCE [LARGE SCALE GENOMIC DNA]</scope>
    <source>
        <strain evidence="2 3">N4</strain>
    </source>
</reference>
<evidence type="ECO:0000256" key="1">
    <source>
        <dbReference type="ARBA" id="ARBA00023121"/>
    </source>
</evidence>
<dbReference type="EMBL" id="VNJK01000001">
    <property type="protein sequence ID" value="TVX92730.1"/>
    <property type="molecule type" value="Genomic_DNA"/>
</dbReference>
<dbReference type="Gene3D" id="3.40.50.10170">
    <property type="match status" value="1"/>
</dbReference>
<organism evidence="2 3">
    <name type="scientific">Paenibacillus agilis</name>
    <dbReference type="NCBI Taxonomy" id="3020863"/>
    <lineage>
        <taxon>Bacteria</taxon>
        <taxon>Bacillati</taxon>
        <taxon>Bacillota</taxon>
        <taxon>Bacilli</taxon>
        <taxon>Bacillales</taxon>
        <taxon>Paenibacillaceae</taxon>
        <taxon>Paenibacillus</taxon>
    </lineage>
</organism>
<dbReference type="OrthoDB" id="5429275at2"/>
<protein>
    <submittedName>
        <fullName evidence="2">DegV family protein</fullName>
    </submittedName>
</protein>
<comment type="caution">
    <text evidence="2">The sequence shown here is derived from an EMBL/GenBank/DDBJ whole genome shotgun (WGS) entry which is preliminary data.</text>
</comment>
<dbReference type="Proteomes" id="UP000318102">
    <property type="component" value="Unassembled WGS sequence"/>
</dbReference>
<dbReference type="AlphaFoldDB" id="A0A559IYM0"/>
<evidence type="ECO:0000313" key="2">
    <source>
        <dbReference type="EMBL" id="TVX92730.1"/>
    </source>
</evidence>
<dbReference type="Pfam" id="PF02645">
    <property type="entry name" value="DegV"/>
    <property type="match status" value="1"/>
</dbReference>
<dbReference type="InterPro" id="IPR003797">
    <property type="entry name" value="DegV"/>
</dbReference>
<dbReference type="InterPro" id="IPR043168">
    <property type="entry name" value="DegV_C"/>
</dbReference>
<dbReference type="PANTHER" id="PTHR33434">
    <property type="entry name" value="DEGV DOMAIN-CONTAINING PROTEIN DR_1986-RELATED"/>
    <property type="match status" value="1"/>
</dbReference>
<dbReference type="RefSeq" id="WP_144988476.1">
    <property type="nucleotide sequence ID" value="NZ_VNJK01000001.1"/>
</dbReference>
<dbReference type="NCBIfam" id="TIGR00762">
    <property type="entry name" value="DegV"/>
    <property type="match status" value="1"/>
</dbReference>
<gene>
    <name evidence="2" type="ORF">FPZ44_06500</name>
</gene>
<dbReference type="GO" id="GO:0008289">
    <property type="term" value="F:lipid binding"/>
    <property type="evidence" value="ECO:0007669"/>
    <property type="project" value="UniProtKB-KW"/>
</dbReference>
<dbReference type="PROSITE" id="PS51482">
    <property type="entry name" value="DEGV"/>
    <property type="match status" value="1"/>
</dbReference>
<keyword evidence="1" id="KW-0446">Lipid-binding</keyword>
<sequence>MTIHIITDGSSDLTPELASKFGIHIVPLNVQFGDDMYTSDMESKLFYQRMKEESELPKTSSPSPAAFYNMFKSLDADKDIFVLCLSATLSSTYNHALMAKEMYEEEGHSNKVEVIDAKTTSIGLGLLAVRATIMAKAGESLQELNDTMKQLAKQTNTFFSLDTLENVIRGGRLSRLKGSVASMLNIKLIMRAADDGSVEMIEKVRGTQRAVKRLIDKVEEAWHQHADREWIAFAHSNCEERAREFMNMIQESYPFKNVLLVNMGAVIGTYAGEGGLLVTFSQSDAATKE</sequence>
<name>A0A559IYM0_9BACL</name>
<proteinExistence type="predicted"/>
<dbReference type="PANTHER" id="PTHR33434:SF2">
    <property type="entry name" value="FATTY ACID-BINDING PROTEIN TM_1468"/>
    <property type="match status" value="1"/>
</dbReference>
<dbReference type="SUPFAM" id="SSF82549">
    <property type="entry name" value="DAK1/DegV-like"/>
    <property type="match status" value="1"/>
</dbReference>
<dbReference type="Gene3D" id="3.30.1180.10">
    <property type="match status" value="1"/>
</dbReference>
<accession>A0A559IYM0</accession>
<keyword evidence="3" id="KW-1185">Reference proteome</keyword>